<dbReference type="AlphaFoldDB" id="A0A8H6D718"/>
<dbReference type="Proteomes" id="UP000532311">
    <property type="component" value="Unassembled WGS sequence"/>
</dbReference>
<dbReference type="PROSITE" id="PS51762">
    <property type="entry name" value="GH16_2"/>
    <property type="match status" value="1"/>
</dbReference>
<dbReference type="InterPro" id="IPR050546">
    <property type="entry name" value="Glycosyl_Hydrlase_16"/>
</dbReference>
<dbReference type="InterPro" id="IPR013320">
    <property type="entry name" value="ConA-like_dom_sf"/>
</dbReference>
<dbReference type="PANTHER" id="PTHR10963">
    <property type="entry name" value="GLYCOSYL HYDROLASE-RELATED"/>
    <property type="match status" value="1"/>
</dbReference>
<dbReference type="PANTHER" id="PTHR10963:SF60">
    <property type="entry name" value="GRAM-NEGATIVE BACTERIA-BINDING PROTEIN 1-RELATED"/>
    <property type="match status" value="1"/>
</dbReference>
<keyword evidence="2" id="KW-0732">Signal</keyword>
<reference evidence="4 5" key="1">
    <citation type="submission" date="2020-05" db="EMBL/GenBank/DDBJ databases">
        <title>Identification and distribution of gene clusters putatively required for synthesis of sphingolipid metabolism inhibitors in phylogenetically diverse species of the filamentous fungus Fusarium.</title>
        <authorList>
            <person name="Kim H.-S."/>
            <person name="Busman M."/>
            <person name="Brown D.W."/>
            <person name="Divon H."/>
            <person name="Uhlig S."/>
            <person name="Proctor R.H."/>
        </authorList>
    </citation>
    <scope>NUCLEOTIDE SEQUENCE [LARGE SCALE GENOMIC DNA]</scope>
    <source>
        <strain evidence="4 5">NRRL 26131</strain>
    </source>
</reference>
<feature type="region of interest" description="Disordered" evidence="1">
    <location>
        <begin position="295"/>
        <end position="333"/>
    </location>
</feature>
<dbReference type="CDD" id="cd02182">
    <property type="entry name" value="GH16_Strep_laminarinase_like"/>
    <property type="match status" value="1"/>
</dbReference>
<feature type="chain" id="PRO_5034525273" evidence="2">
    <location>
        <begin position="18"/>
        <end position="573"/>
    </location>
</feature>
<accession>A0A8H6D718</accession>
<dbReference type="Pfam" id="PF26113">
    <property type="entry name" value="GH16_XgeA"/>
    <property type="match status" value="1"/>
</dbReference>
<comment type="caution">
    <text evidence="4">The sequence shown here is derived from an EMBL/GenBank/DDBJ whole genome shotgun (WGS) entry which is preliminary data.</text>
</comment>
<feature type="domain" description="GH16" evidence="3">
    <location>
        <begin position="16"/>
        <end position="289"/>
    </location>
</feature>
<dbReference type="GO" id="GO:0004553">
    <property type="term" value="F:hydrolase activity, hydrolyzing O-glycosyl compounds"/>
    <property type="evidence" value="ECO:0007669"/>
    <property type="project" value="InterPro"/>
</dbReference>
<feature type="compositionally biased region" description="Pro residues" evidence="1">
    <location>
        <begin position="318"/>
        <end position="333"/>
    </location>
</feature>
<gene>
    <name evidence="4" type="ORF">FGLOB1_7315</name>
</gene>
<evidence type="ECO:0000256" key="2">
    <source>
        <dbReference type="SAM" id="SignalP"/>
    </source>
</evidence>
<evidence type="ECO:0000313" key="5">
    <source>
        <dbReference type="Proteomes" id="UP000532311"/>
    </source>
</evidence>
<keyword evidence="5" id="KW-1185">Reference proteome</keyword>
<dbReference type="EMBL" id="JAAQPF010000314">
    <property type="protein sequence ID" value="KAF5706751.1"/>
    <property type="molecule type" value="Genomic_DNA"/>
</dbReference>
<dbReference type="SUPFAM" id="SSF49899">
    <property type="entry name" value="Concanavalin A-like lectins/glucanases"/>
    <property type="match status" value="1"/>
</dbReference>
<sequence length="573" mass="63016">MLFPTIMLCFFAATGTAWDAPDIPGFRIMWHDNFNGPSGYLPDLSKWNIQHGYQDLNGDHQEYRASPENVHVMDGSLHIHPWRDPTAAKGWTSGRIESKYTFTPAPGVKTIVQAGISLGFAPNGRKFGIWPAFWLLGDSHRTGGPIWPACGELDIMEHVNDEHETYAAIHCDKSPGGICKEKKGITGSHYHPNSATGLATYKVVIDRTPAMWQYESVSFYVGDELFHTITGGHIGNQEVWKTIAQNKMFIIFNVAVGGDWPGPPSPFTAEGSQVGMQVGYVAHYEQEASAEDTANASYNYPYGNPPDEMDYPYDNIPQIPPPPPPGPPPPLVAVPPPAPMPPPPPVGAPPPPPVGPPVGPRVGAPPPPPHPVGVPTHNYPRIPRVPHHPHQRPYNYPNLSPGRPPYLRGMSTNASNQDVEHTQDLQAGRSMEDTVMNQNSTPTMLRFFSEKKPVDPKVQACEVVSKDVEDSVRALEDFEIELDHVAEDYVEIIDHAAPKRPRAVWKGTKEVGNQGFIVVMKDIEVNAVMKYTKGKAKLCEDIVVVEGFKDPSFTEAVLVKNPKHTRGSGNVKK</sequence>
<dbReference type="GO" id="GO:0005975">
    <property type="term" value="P:carbohydrate metabolic process"/>
    <property type="evidence" value="ECO:0007669"/>
    <property type="project" value="InterPro"/>
</dbReference>
<evidence type="ECO:0000259" key="3">
    <source>
        <dbReference type="PROSITE" id="PS51762"/>
    </source>
</evidence>
<name>A0A8H6D718_9HYPO</name>
<proteinExistence type="predicted"/>
<dbReference type="Gene3D" id="2.60.120.200">
    <property type="match status" value="1"/>
</dbReference>
<evidence type="ECO:0000256" key="1">
    <source>
        <dbReference type="SAM" id="MobiDB-lite"/>
    </source>
</evidence>
<feature type="signal peptide" evidence="2">
    <location>
        <begin position="1"/>
        <end position="17"/>
    </location>
</feature>
<dbReference type="InterPro" id="IPR000757">
    <property type="entry name" value="Beta-glucanase-like"/>
</dbReference>
<evidence type="ECO:0000313" key="4">
    <source>
        <dbReference type="EMBL" id="KAF5706751.1"/>
    </source>
</evidence>
<protein>
    <submittedName>
        <fullName evidence="4">Endo-1,3-beta-glucanase</fullName>
    </submittedName>
</protein>
<organism evidence="4 5">
    <name type="scientific">Fusarium globosum</name>
    <dbReference type="NCBI Taxonomy" id="78864"/>
    <lineage>
        <taxon>Eukaryota</taxon>
        <taxon>Fungi</taxon>
        <taxon>Dikarya</taxon>
        <taxon>Ascomycota</taxon>
        <taxon>Pezizomycotina</taxon>
        <taxon>Sordariomycetes</taxon>
        <taxon>Hypocreomycetidae</taxon>
        <taxon>Hypocreales</taxon>
        <taxon>Nectriaceae</taxon>
        <taxon>Fusarium</taxon>
        <taxon>Fusarium fujikuroi species complex</taxon>
    </lineage>
</organism>